<feature type="chain" id="PRO_5046919742" description="Secreted protein" evidence="1">
    <location>
        <begin position="30"/>
        <end position="186"/>
    </location>
</feature>
<keyword evidence="1" id="KW-0732">Signal</keyword>
<evidence type="ECO:0000313" key="3">
    <source>
        <dbReference type="Proteomes" id="UP001212821"/>
    </source>
</evidence>
<keyword evidence="3" id="KW-1185">Reference proteome</keyword>
<protein>
    <recommendedName>
        <fullName evidence="4">Secreted protein</fullName>
    </recommendedName>
</protein>
<dbReference type="RefSeq" id="WP_270144897.1">
    <property type="nucleotide sequence ID" value="NZ_CP115450.1"/>
</dbReference>
<feature type="signal peptide" evidence="1">
    <location>
        <begin position="1"/>
        <end position="29"/>
    </location>
</feature>
<dbReference type="Proteomes" id="UP001212821">
    <property type="component" value="Chromosome"/>
</dbReference>
<gene>
    <name evidence="2" type="ORF">O1G21_17495</name>
</gene>
<name>A0ABY7Q4L3_9ACTN</name>
<organism evidence="2 3">
    <name type="scientific">Kitasatospora cathayae</name>
    <dbReference type="NCBI Taxonomy" id="3004092"/>
    <lineage>
        <taxon>Bacteria</taxon>
        <taxon>Bacillati</taxon>
        <taxon>Actinomycetota</taxon>
        <taxon>Actinomycetes</taxon>
        <taxon>Kitasatosporales</taxon>
        <taxon>Streptomycetaceae</taxon>
        <taxon>Kitasatospora</taxon>
    </lineage>
</organism>
<reference evidence="3" key="1">
    <citation type="submission" date="2022-12" db="EMBL/GenBank/DDBJ databases">
        <authorList>
            <person name="Mo P."/>
        </authorList>
    </citation>
    <scope>NUCLEOTIDE SEQUENCE [LARGE SCALE GENOMIC DNA]</scope>
    <source>
        <strain evidence="3">HUAS 3-15</strain>
    </source>
</reference>
<evidence type="ECO:0000256" key="1">
    <source>
        <dbReference type="SAM" id="SignalP"/>
    </source>
</evidence>
<dbReference type="EMBL" id="CP115450">
    <property type="protein sequence ID" value="WBP87457.1"/>
    <property type="molecule type" value="Genomic_DNA"/>
</dbReference>
<accession>A0ABY7Q4L3</accession>
<sequence>MSLNTRAIAALGAVVVVGAATVGTSVAIAADQTEHISHRATLTVGTTSKAADPFCWNNGSPLTDEQQDKCKTDAKQALKDGKLPSSDVVPSDRIGVGVSPNVAETGWWASTNGGSSTQGGQTSLFSYAQGPTFSGLQTAGSVLNASGHTLVTVVEIDRKAEAPVAVWYFQLNGKNATDTTQDSSNG</sequence>
<evidence type="ECO:0008006" key="4">
    <source>
        <dbReference type="Google" id="ProtNLM"/>
    </source>
</evidence>
<proteinExistence type="predicted"/>
<evidence type="ECO:0000313" key="2">
    <source>
        <dbReference type="EMBL" id="WBP87457.1"/>
    </source>
</evidence>